<dbReference type="GO" id="GO:0006508">
    <property type="term" value="P:proteolysis"/>
    <property type="evidence" value="ECO:0007669"/>
    <property type="project" value="UniProtKB-KW"/>
</dbReference>
<dbReference type="PROSITE" id="PS50203">
    <property type="entry name" value="CALPAIN_CAT"/>
    <property type="match status" value="1"/>
</dbReference>
<accession>A0A0W0SA09</accession>
<evidence type="ECO:0000256" key="7">
    <source>
        <dbReference type="SAM" id="MobiDB-lite"/>
    </source>
</evidence>
<dbReference type="Proteomes" id="UP000054921">
    <property type="component" value="Unassembled WGS sequence"/>
</dbReference>
<feature type="region of interest" description="Disordered" evidence="7">
    <location>
        <begin position="859"/>
        <end position="880"/>
    </location>
</feature>
<dbReference type="Gene3D" id="3.90.70.10">
    <property type="entry name" value="Cysteine proteinases"/>
    <property type="match status" value="1"/>
</dbReference>
<evidence type="ECO:0000259" key="8">
    <source>
        <dbReference type="PROSITE" id="PS50203"/>
    </source>
</evidence>
<dbReference type="RefSeq" id="WP_162265170.1">
    <property type="nucleotide sequence ID" value="NZ_LNXW01000013.1"/>
</dbReference>
<organism evidence="9 10">
    <name type="scientific">Legionella cherrii</name>
    <dbReference type="NCBI Taxonomy" id="28084"/>
    <lineage>
        <taxon>Bacteria</taxon>
        <taxon>Pseudomonadati</taxon>
        <taxon>Pseudomonadota</taxon>
        <taxon>Gammaproteobacteria</taxon>
        <taxon>Legionellales</taxon>
        <taxon>Legionellaceae</taxon>
        <taxon>Legionella</taxon>
    </lineage>
</organism>
<evidence type="ECO:0000256" key="2">
    <source>
        <dbReference type="ARBA" id="ARBA00022670"/>
    </source>
</evidence>
<evidence type="ECO:0000256" key="4">
    <source>
        <dbReference type="ARBA" id="ARBA00022807"/>
    </source>
</evidence>
<gene>
    <name evidence="9" type="ORF">Lche_2327</name>
</gene>
<feature type="active site" evidence="5">
    <location>
        <position position="471"/>
    </location>
</feature>
<feature type="active site" evidence="5">
    <location>
        <position position="440"/>
    </location>
</feature>
<dbReference type="InterPro" id="IPR038765">
    <property type="entry name" value="Papain-like_cys_pep_sf"/>
</dbReference>
<evidence type="ECO:0000256" key="5">
    <source>
        <dbReference type="PROSITE-ProRule" id="PRU00239"/>
    </source>
</evidence>
<evidence type="ECO:0000256" key="1">
    <source>
        <dbReference type="ARBA" id="ARBA00007623"/>
    </source>
</evidence>
<feature type="compositionally biased region" description="Polar residues" evidence="7">
    <location>
        <begin position="859"/>
        <end position="868"/>
    </location>
</feature>
<keyword evidence="2 5" id="KW-0645">Protease</keyword>
<dbReference type="PANTHER" id="PTHR10183">
    <property type="entry name" value="CALPAIN"/>
    <property type="match status" value="1"/>
</dbReference>
<feature type="coiled-coil region" evidence="6">
    <location>
        <begin position="733"/>
        <end position="781"/>
    </location>
</feature>
<dbReference type="InterPro" id="IPR022684">
    <property type="entry name" value="Calpain_cysteine_protease"/>
</dbReference>
<dbReference type="Pfam" id="PF00648">
    <property type="entry name" value="Peptidase_C2"/>
    <property type="match status" value="2"/>
</dbReference>
<comment type="caution">
    <text evidence="9">The sequence shown here is derived from an EMBL/GenBank/DDBJ whole genome shotgun (WGS) entry which is preliminary data.</text>
</comment>
<dbReference type="STRING" id="28084.Lche_2327"/>
<dbReference type="AlphaFoldDB" id="A0A0W0SA09"/>
<proteinExistence type="inferred from homology"/>
<dbReference type="PATRIC" id="fig|28084.5.peg.2519"/>
<protein>
    <submittedName>
        <fullName evidence="9">Coiled-coil protein</fullName>
    </submittedName>
</protein>
<evidence type="ECO:0000313" key="9">
    <source>
        <dbReference type="EMBL" id="KTC80307.1"/>
    </source>
</evidence>
<feature type="active site" evidence="5">
    <location>
        <position position="139"/>
    </location>
</feature>
<sequence>MLPLNFKTRGSLVVPANIAVPLVFPGVRGKIKKTIQLPNDKSLEENSLAIIQPLNLDKPEEVQRFRLTPYLPIGASRDDLPENQRNITIDEKASCEVELDNPEQYLGYNIEQYQQSNAPLFGEGSPSIEDVKQYKVPDCFFLASLAAILSQPDGASYIRSMLRQNDDGTTTVRLFNPKTLEPVYVRVQNSYIVDQQGSLNKHTGLWVDILEKAAASVPELFGNTNPSMSGALKGGSESTALKILTGCNAKEEYINYDKFFAWDIGNFFADELEQLTVLNQQKKIMQEELGAEHQSGTDEIITEMLSTRIRAFEEIFGQEDAQENCLKLIDFYSENKEEWERIYSQYANGQQRLEHLIAHFSQDEKNIQIIDILQKLFIYYHEDVEKGVRRDNQEIFSGIYSPEELSIFNDIKLKIAKGESLTAGTPQRYDEKVPGLRAMHAYTIVDVVETIRPVDQDTDERRPIKMIRIRNPWGFTGRLYLPNMENPNQIDIKEERVAGTFDLELKDFCRYYESYTSTQQLSKVRELTAKRERLALKMQDLLKGDDTIAGKDSQHDLLPKIDAYFECKADLINIQITAVQLLDDNIHEQIKEALSHEDQDSLNRIIEANKVTMMNIFQTSDCELIAASINYWWKDSNQQLSKEDEKTYQHQLIQSVSKNDLLWSKFIENYQINASLALRPFNKSQKLIDELLESIEESKQTLQSLLPNDEGYEQLLKALFLQTDLLKQHFSYLEKNEKLLQRWGIELDSYREKLANLKAYIEDLVEQNPIAERVKTELEKELPQQSSSIDDFTRDTESLLRNMAGMELILNKYKEIKSSQPASSQQNEIEQHKSKHFPQWLISLGRILDRVLEAITRWKSPNNTNQEQLPGYNRRPASDSKYPGLDTFGFFERVNPEESVPSGPQDKPTNKW</sequence>
<evidence type="ECO:0000313" key="10">
    <source>
        <dbReference type="Proteomes" id="UP000054921"/>
    </source>
</evidence>
<dbReference type="InterPro" id="IPR001300">
    <property type="entry name" value="Peptidase_C2_calpain_cat"/>
</dbReference>
<keyword evidence="3 5" id="KW-0378">Hydrolase</keyword>
<feature type="domain" description="Calpain catalytic" evidence="8">
    <location>
        <begin position="78"/>
        <end position="513"/>
    </location>
</feature>
<evidence type="ECO:0000256" key="3">
    <source>
        <dbReference type="ARBA" id="ARBA00022801"/>
    </source>
</evidence>
<dbReference type="GO" id="GO:0004198">
    <property type="term" value="F:calcium-dependent cysteine-type endopeptidase activity"/>
    <property type="evidence" value="ECO:0007669"/>
    <property type="project" value="InterPro"/>
</dbReference>
<keyword evidence="4 5" id="KW-0788">Thiol protease</keyword>
<evidence type="ECO:0000256" key="6">
    <source>
        <dbReference type="SAM" id="Coils"/>
    </source>
</evidence>
<keyword evidence="6" id="KW-0175">Coiled coil</keyword>
<dbReference type="PANTHER" id="PTHR10183:SF379">
    <property type="entry name" value="CALPAIN-5"/>
    <property type="match status" value="1"/>
</dbReference>
<dbReference type="SUPFAM" id="SSF54001">
    <property type="entry name" value="Cysteine proteinases"/>
    <property type="match status" value="1"/>
</dbReference>
<name>A0A0W0SA09_9GAMM</name>
<dbReference type="EMBL" id="LNXW01000013">
    <property type="protein sequence ID" value="KTC80307.1"/>
    <property type="molecule type" value="Genomic_DNA"/>
</dbReference>
<comment type="similarity">
    <text evidence="1">Belongs to the peptidase C2 family.</text>
</comment>
<feature type="region of interest" description="Disordered" evidence="7">
    <location>
        <begin position="893"/>
        <end position="912"/>
    </location>
</feature>
<reference evidence="9 10" key="1">
    <citation type="submission" date="2015-11" db="EMBL/GenBank/DDBJ databases">
        <title>Genomic analysis of 38 Legionella species identifies large and diverse effector repertoires.</title>
        <authorList>
            <person name="Burstein D."/>
            <person name="Amaro F."/>
            <person name="Zusman T."/>
            <person name="Lifshitz Z."/>
            <person name="Cohen O."/>
            <person name="Gilbert J.A."/>
            <person name="Pupko T."/>
            <person name="Shuman H.A."/>
            <person name="Segal G."/>
        </authorList>
    </citation>
    <scope>NUCLEOTIDE SEQUENCE [LARGE SCALE GENOMIC DNA]</scope>
    <source>
        <strain evidence="9 10">ORW</strain>
    </source>
</reference>